<feature type="domain" description="ATPase AAA-type core" evidence="1">
    <location>
        <begin position="3"/>
        <end position="33"/>
    </location>
</feature>
<dbReference type="PANTHER" id="PTHR37816">
    <property type="entry name" value="YALI0E33011P"/>
    <property type="match status" value="1"/>
</dbReference>
<gene>
    <name evidence="2" type="ORF">V1634_10590</name>
</gene>
<dbReference type="PANTHER" id="PTHR37816:SF1">
    <property type="entry name" value="TOXIN"/>
    <property type="match status" value="1"/>
</dbReference>
<dbReference type="InterPro" id="IPR052922">
    <property type="entry name" value="Cytidylate_Kinase-2"/>
</dbReference>
<dbReference type="Proteomes" id="UP001339911">
    <property type="component" value="Unassembled WGS sequence"/>
</dbReference>
<organism evidence="2 3">
    <name type="scientific">Plantactinospora veratri</name>
    <dbReference type="NCBI Taxonomy" id="1436122"/>
    <lineage>
        <taxon>Bacteria</taxon>
        <taxon>Bacillati</taxon>
        <taxon>Actinomycetota</taxon>
        <taxon>Actinomycetes</taxon>
        <taxon>Micromonosporales</taxon>
        <taxon>Micromonosporaceae</taxon>
        <taxon>Plantactinospora</taxon>
    </lineage>
</organism>
<proteinExistence type="predicted"/>
<keyword evidence="3" id="KW-1185">Reference proteome</keyword>
<evidence type="ECO:0000259" key="1">
    <source>
        <dbReference type="Pfam" id="PF00004"/>
    </source>
</evidence>
<evidence type="ECO:0000313" key="2">
    <source>
        <dbReference type="EMBL" id="MEE6307271.1"/>
    </source>
</evidence>
<dbReference type="Pfam" id="PF00004">
    <property type="entry name" value="AAA"/>
    <property type="match status" value="1"/>
</dbReference>
<evidence type="ECO:0000313" key="3">
    <source>
        <dbReference type="Proteomes" id="UP001339911"/>
    </source>
</evidence>
<dbReference type="RefSeq" id="WP_331207579.1">
    <property type="nucleotide sequence ID" value="NZ_JAZGQL010000006.1"/>
</dbReference>
<sequence length="178" mass="20258">MSVVGNSGSGKSTLARALAARLGVPYVELDAIHHQPGWQPLPAAEFRARVDTLTATGGWVVDGNYSAVRDLVWRRADTVLWVDPGRHTVMRQVVWRTFRRAALRVELWNGNRERWRNFFATDPDESVIVWAWQRHSIYRTRYLAASTDPAWRHLTFVRIRSRAAARRLLVDASPGPGC</sequence>
<dbReference type="Gene3D" id="3.40.50.300">
    <property type="entry name" value="P-loop containing nucleotide triphosphate hydrolases"/>
    <property type="match status" value="1"/>
</dbReference>
<protein>
    <submittedName>
        <fullName evidence="2">AAA family ATPase</fullName>
    </submittedName>
</protein>
<dbReference type="EMBL" id="JAZGQL010000006">
    <property type="protein sequence ID" value="MEE6307271.1"/>
    <property type="molecule type" value="Genomic_DNA"/>
</dbReference>
<name>A0ABU7SBG8_9ACTN</name>
<reference evidence="2 3" key="1">
    <citation type="submission" date="2024-01" db="EMBL/GenBank/DDBJ databases">
        <title>Genome insights into Plantactinospora veratri sp. nov.</title>
        <authorList>
            <person name="Wang L."/>
        </authorList>
    </citation>
    <scope>NUCLEOTIDE SEQUENCE [LARGE SCALE GENOMIC DNA]</scope>
    <source>
        <strain evidence="2 3">NEAU-FHS4</strain>
    </source>
</reference>
<comment type="caution">
    <text evidence="2">The sequence shown here is derived from an EMBL/GenBank/DDBJ whole genome shotgun (WGS) entry which is preliminary data.</text>
</comment>
<dbReference type="InterPro" id="IPR027417">
    <property type="entry name" value="P-loop_NTPase"/>
</dbReference>
<dbReference type="InterPro" id="IPR003959">
    <property type="entry name" value="ATPase_AAA_core"/>
</dbReference>
<accession>A0ABU7SBG8</accession>
<dbReference type="SUPFAM" id="SSF52540">
    <property type="entry name" value="P-loop containing nucleoside triphosphate hydrolases"/>
    <property type="match status" value="1"/>
</dbReference>